<proteinExistence type="predicted"/>
<dbReference type="AlphaFoldDB" id="Q0TV82"/>
<protein>
    <submittedName>
        <fullName evidence="2">Uncharacterized protein</fullName>
    </submittedName>
</protein>
<dbReference type="RefSeq" id="XP_001806678.1">
    <property type="nucleotide sequence ID" value="XM_001806626.1"/>
</dbReference>
<dbReference type="VEuPathDB" id="FungiDB:JI435_442670"/>
<accession>Q0TV82</accession>
<dbReference type="EMBL" id="CH959355">
    <property type="protein sequence ID" value="EAT92621.1"/>
    <property type="molecule type" value="Genomic_DNA"/>
</dbReference>
<organism evidence="2 3">
    <name type="scientific">Phaeosphaeria nodorum (strain SN15 / ATCC MYA-4574 / FGSC 10173)</name>
    <name type="common">Glume blotch fungus</name>
    <name type="synonym">Parastagonospora nodorum</name>
    <dbReference type="NCBI Taxonomy" id="321614"/>
    <lineage>
        <taxon>Eukaryota</taxon>
        <taxon>Fungi</taxon>
        <taxon>Dikarya</taxon>
        <taxon>Ascomycota</taxon>
        <taxon>Pezizomycotina</taxon>
        <taxon>Dothideomycetes</taxon>
        <taxon>Pleosporomycetidae</taxon>
        <taxon>Pleosporales</taxon>
        <taxon>Pleosporineae</taxon>
        <taxon>Phaeosphaeriaceae</taxon>
        <taxon>Parastagonospora</taxon>
    </lineage>
</organism>
<dbReference type="KEGG" id="pno:SNOG_16593"/>
<dbReference type="Proteomes" id="UP000001055">
    <property type="component" value="Unassembled WGS sequence"/>
</dbReference>
<name>Q0TV82_PHANO</name>
<dbReference type="GeneID" id="5983611"/>
<dbReference type="InParanoid" id="Q0TV82"/>
<sequence length="214" mass="23837">MDDTSVGITERDSPLGLADWAACGTGDEDEQDQGAAGAPRTRLPPAKLELLEWSEWDQTKAYDERPLTCLHYSIVLVQKKLSKRRKVTCDDINVIVKNTAKRTGRQGSGSATRRMLAERALEIDAEEEATGYPPAWQLYAAERQHFERHHKAADKPDPKLPSIVIKNVLLGSNNNTSTQAALTPSTHRLIIPGFCDTVVEEYKEGFDLVQIHED</sequence>
<evidence type="ECO:0000313" key="3">
    <source>
        <dbReference type="Proteomes" id="UP000001055"/>
    </source>
</evidence>
<gene>
    <name evidence="2" type="ORF">SNOG_16593</name>
</gene>
<reference evidence="3" key="1">
    <citation type="journal article" date="2007" name="Plant Cell">
        <title>Dothideomycete-plant interactions illuminated by genome sequencing and EST analysis of the wheat pathogen Stagonospora nodorum.</title>
        <authorList>
            <person name="Hane J.K."/>
            <person name="Lowe R.G."/>
            <person name="Solomon P.S."/>
            <person name="Tan K.C."/>
            <person name="Schoch C.L."/>
            <person name="Spatafora J.W."/>
            <person name="Crous P.W."/>
            <person name="Kodira C."/>
            <person name="Birren B.W."/>
            <person name="Galagan J.E."/>
            <person name="Torriani S.F."/>
            <person name="McDonald B.A."/>
            <person name="Oliver R.P."/>
        </authorList>
    </citation>
    <scope>NUCLEOTIDE SEQUENCE [LARGE SCALE GENOMIC DNA]</scope>
    <source>
        <strain evidence="3">SN15 / ATCC MYA-4574 / FGSC 10173</strain>
    </source>
</reference>
<feature type="region of interest" description="Disordered" evidence="1">
    <location>
        <begin position="19"/>
        <end position="42"/>
    </location>
</feature>
<evidence type="ECO:0000256" key="1">
    <source>
        <dbReference type="SAM" id="MobiDB-lite"/>
    </source>
</evidence>
<evidence type="ECO:0000313" key="2">
    <source>
        <dbReference type="EMBL" id="EAT92621.1"/>
    </source>
</evidence>